<dbReference type="EMBL" id="JABEBT010000006">
    <property type="protein sequence ID" value="KAF7639318.1"/>
    <property type="molecule type" value="Genomic_DNA"/>
</dbReference>
<proteinExistence type="predicted"/>
<dbReference type="AlphaFoldDB" id="A0A8T0A1N4"/>
<sequence>SFKNKENKSKNGKKKVGHHFEKFHFANHKNASINTVNSDNNLITLLNAHNHYQEMEYQLCFLQTILFQLNKRIS</sequence>
<dbReference type="Proteomes" id="UP000605970">
    <property type="component" value="Unassembled WGS sequence"/>
</dbReference>
<organism evidence="1 2">
    <name type="scientific">Meloidogyne graminicola</name>
    <dbReference type="NCBI Taxonomy" id="189291"/>
    <lineage>
        <taxon>Eukaryota</taxon>
        <taxon>Metazoa</taxon>
        <taxon>Ecdysozoa</taxon>
        <taxon>Nematoda</taxon>
        <taxon>Chromadorea</taxon>
        <taxon>Rhabditida</taxon>
        <taxon>Tylenchina</taxon>
        <taxon>Tylenchomorpha</taxon>
        <taxon>Tylenchoidea</taxon>
        <taxon>Meloidogynidae</taxon>
        <taxon>Meloidogyninae</taxon>
        <taxon>Meloidogyne</taxon>
    </lineage>
</organism>
<evidence type="ECO:0000313" key="2">
    <source>
        <dbReference type="Proteomes" id="UP000605970"/>
    </source>
</evidence>
<reference evidence="1" key="1">
    <citation type="journal article" date="2020" name="Ecol. Evol.">
        <title>Genome structure and content of the rice root-knot nematode (Meloidogyne graminicola).</title>
        <authorList>
            <person name="Phan N.T."/>
            <person name="Danchin E.G.J."/>
            <person name="Klopp C."/>
            <person name="Perfus-Barbeoch L."/>
            <person name="Kozlowski D.K."/>
            <person name="Koutsovoulos G.D."/>
            <person name="Lopez-Roques C."/>
            <person name="Bouchez O."/>
            <person name="Zahm M."/>
            <person name="Besnard G."/>
            <person name="Bellafiore S."/>
        </authorList>
    </citation>
    <scope>NUCLEOTIDE SEQUENCE</scope>
    <source>
        <strain evidence="1">VN-18</strain>
    </source>
</reference>
<gene>
    <name evidence="1" type="ORF">Mgra_00001281</name>
</gene>
<comment type="caution">
    <text evidence="1">The sequence shown here is derived from an EMBL/GenBank/DDBJ whole genome shotgun (WGS) entry which is preliminary data.</text>
</comment>
<protein>
    <submittedName>
        <fullName evidence="1">Uncharacterized protein</fullName>
    </submittedName>
</protein>
<name>A0A8T0A1N4_9BILA</name>
<evidence type="ECO:0000313" key="1">
    <source>
        <dbReference type="EMBL" id="KAF7639318.1"/>
    </source>
</evidence>
<keyword evidence="2" id="KW-1185">Reference proteome</keyword>
<feature type="non-terminal residue" evidence="1">
    <location>
        <position position="1"/>
    </location>
</feature>
<accession>A0A8T0A1N4</accession>